<dbReference type="PANTHER" id="PTHR43280">
    <property type="entry name" value="ARAC-FAMILY TRANSCRIPTIONAL REGULATOR"/>
    <property type="match status" value="1"/>
</dbReference>
<dbReference type="OrthoDB" id="625043at2"/>
<dbReference type="InterPro" id="IPR009057">
    <property type="entry name" value="Homeodomain-like_sf"/>
</dbReference>
<evidence type="ECO:0000259" key="4">
    <source>
        <dbReference type="PROSITE" id="PS01124"/>
    </source>
</evidence>
<keyword evidence="3" id="KW-0804">Transcription</keyword>
<dbReference type="Pfam" id="PF12833">
    <property type="entry name" value="HTH_18"/>
    <property type="match status" value="1"/>
</dbReference>
<accession>A0A3E3IAG3</accession>
<reference evidence="5 8" key="1">
    <citation type="submission" date="2018-08" db="EMBL/GenBank/DDBJ databases">
        <title>A genome reference for cultivated species of the human gut microbiota.</title>
        <authorList>
            <person name="Zou Y."/>
            <person name="Xue W."/>
            <person name="Luo G."/>
        </authorList>
    </citation>
    <scope>NUCLEOTIDE SEQUENCE [LARGE SCALE GENOMIC DNA]</scope>
    <source>
        <strain evidence="6 8">AF26-4BH</strain>
        <strain evidence="5">TF05-5AC</strain>
    </source>
</reference>
<dbReference type="EMBL" id="QVLU01000011">
    <property type="protein sequence ID" value="RGE71189.1"/>
    <property type="molecule type" value="Genomic_DNA"/>
</dbReference>
<protein>
    <submittedName>
        <fullName evidence="5">AraC family transcriptional regulator</fullName>
    </submittedName>
</protein>
<dbReference type="SMART" id="SM00342">
    <property type="entry name" value="HTH_ARAC"/>
    <property type="match status" value="1"/>
</dbReference>
<name>A0A3E3IAG3_9FIRM</name>
<evidence type="ECO:0000313" key="5">
    <source>
        <dbReference type="EMBL" id="RGE64036.1"/>
    </source>
</evidence>
<keyword evidence="7" id="KW-1185">Reference proteome</keyword>
<dbReference type="EMBL" id="QVLV01000002">
    <property type="protein sequence ID" value="RGE64036.1"/>
    <property type="molecule type" value="Genomic_DNA"/>
</dbReference>
<keyword evidence="2" id="KW-0238">DNA-binding</keyword>
<dbReference type="InterPro" id="IPR037923">
    <property type="entry name" value="HTH-like"/>
</dbReference>
<evidence type="ECO:0000313" key="6">
    <source>
        <dbReference type="EMBL" id="RGE71189.1"/>
    </source>
</evidence>
<feature type="domain" description="HTH araC/xylS-type" evidence="4">
    <location>
        <begin position="214"/>
        <end position="312"/>
    </location>
</feature>
<dbReference type="GO" id="GO:0003700">
    <property type="term" value="F:DNA-binding transcription factor activity"/>
    <property type="evidence" value="ECO:0007669"/>
    <property type="project" value="InterPro"/>
</dbReference>
<dbReference type="InterPro" id="IPR003313">
    <property type="entry name" value="AraC-bd"/>
</dbReference>
<dbReference type="PROSITE" id="PS01124">
    <property type="entry name" value="HTH_ARAC_FAMILY_2"/>
    <property type="match status" value="1"/>
</dbReference>
<evidence type="ECO:0000313" key="8">
    <source>
        <dbReference type="Proteomes" id="UP000261166"/>
    </source>
</evidence>
<gene>
    <name evidence="6" type="ORF">DWY69_13400</name>
    <name evidence="5" type="ORF">DXC51_02870</name>
</gene>
<sequence>MIPPFRRNLRLSFFALFLSGRIFYGFIVVKKGRKEHVKIEKKYGVFSMIYLTNPRFLTLWKSLRLEVADSGLAQVDTTWNMVNVCSPYSRLYFISHGGGILTLRGREIPLKEGCVYLIPAGLLYNYRCDASMEQLYFHVNITQVNGMDLFYGCDTVYEHDAPAEDLEKVLALYRSQRMEDAFLLQGLLWEELGRFIQMADLQEAQTKIYSGMVEQVFRLAQNPVSAGNHVRSLADRLHVSESTLSKRFRAETGMSPGVYLEQLVIQKACRLLIEEDKSMAQIAEELDFSDQFYFTKYFKRKMHMPPSAYRRQMRGN</sequence>
<dbReference type="Proteomes" id="UP000260812">
    <property type="component" value="Unassembled WGS sequence"/>
</dbReference>
<dbReference type="SUPFAM" id="SSF51215">
    <property type="entry name" value="Regulatory protein AraC"/>
    <property type="match status" value="1"/>
</dbReference>
<dbReference type="Proteomes" id="UP000261166">
    <property type="component" value="Unassembled WGS sequence"/>
</dbReference>
<evidence type="ECO:0000256" key="2">
    <source>
        <dbReference type="ARBA" id="ARBA00023125"/>
    </source>
</evidence>
<dbReference type="GO" id="GO:0043565">
    <property type="term" value="F:sequence-specific DNA binding"/>
    <property type="evidence" value="ECO:0007669"/>
    <property type="project" value="InterPro"/>
</dbReference>
<dbReference type="InterPro" id="IPR018060">
    <property type="entry name" value="HTH_AraC"/>
</dbReference>
<dbReference type="PANTHER" id="PTHR43280:SF30">
    <property type="entry name" value="MMSAB OPERON REGULATORY PROTEIN"/>
    <property type="match status" value="1"/>
</dbReference>
<evidence type="ECO:0000256" key="1">
    <source>
        <dbReference type="ARBA" id="ARBA00023015"/>
    </source>
</evidence>
<keyword evidence="1" id="KW-0805">Transcription regulation</keyword>
<organism evidence="5 7">
    <name type="scientific">Eisenbergiella massiliensis</name>
    <dbReference type="NCBI Taxonomy" id="1720294"/>
    <lineage>
        <taxon>Bacteria</taxon>
        <taxon>Bacillati</taxon>
        <taxon>Bacillota</taxon>
        <taxon>Clostridia</taxon>
        <taxon>Lachnospirales</taxon>
        <taxon>Lachnospiraceae</taxon>
        <taxon>Eisenbergiella</taxon>
    </lineage>
</organism>
<dbReference type="AlphaFoldDB" id="A0A3E3IAG3"/>
<dbReference type="Gene3D" id="1.10.10.60">
    <property type="entry name" value="Homeodomain-like"/>
    <property type="match status" value="2"/>
</dbReference>
<comment type="caution">
    <text evidence="5">The sequence shown here is derived from an EMBL/GenBank/DDBJ whole genome shotgun (WGS) entry which is preliminary data.</text>
</comment>
<evidence type="ECO:0000256" key="3">
    <source>
        <dbReference type="ARBA" id="ARBA00023163"/>
    </source>
</evidence>
<dbReference type="Pfam" id="PF02311">
    <property type="entry name" value="AraC_binding"/>
    <property type="match status" value="1"/>
</dbReference>
<dbReference type="SUPFAM" id="SSF46689">
    <property type="entry name" value="Homeodomain-like"/>
    <property type="match status" value="2"/>
</dbReference>
<proteinExistence type="predicted"/>
<evidence type="ECO:0000313" key="7">
    <source>
        <dbReference type="Proteomes" id="UP000260812"/>
    </source>
</evidence>